<sequence length="215" mass="24351">MQQWAALRPRLLNFATRYRQHSSHRLSSTKQAAPPPQSRIERIESRLPRFLRRIVTPLRNAPLSHVTAFLILHEITAVVPLLGLTAAFHYGNYLPPFISEWKWAKEGAEKYGNYMRRKGWIQEDSRTGRWWGRGEGGIQIVVEIATAYAITKALLPFRLIVSVWGTPWFARWTVLPLTSRLWRRFGKGKGVAVVTSSPAAGTNAVGGRVLPSSIK</sequence>
<evidence type="ECO:0000313" key="2">
    <source>
        <dbReference type="Proteomes" id="UP000799767"/>
    </source>
</evidence>
<organism evidence="1 2">
    <name type="scientific">Neohortaea acidophila</name>
    <dbReference type="NCBI Taxonomy" id="245834"/>
    <lineage>
        <taxon>Eukaryota</taxon>
        <taxon>Fungi</taxon>
        <taxon>Dikarya</taxon>
        <taxon>Ascomycota</taxon>
        <taxon>Pezizomycotina</taxon>
        <taxon>Dothideomycetes</taxon>
        <taxon>Dothideomycetidae</taxon>
        <taxon>Mycosphaerellales</taxon>
        <taxon>Teratosphaeriaceae</taxon>
        <taxon>Neohortaea</taxon>
    </lineage>
</organism>
<dbReference type="OrthoDB" id="5580261at2759"/>
<reference evidence="1" key="1">
    <citation type="journal article" date="2020" name="Stud. Mycol.">
        <title>101 Dothideomycetes genomes: a test case for predicting lifestyles and emergence of pathogens.</title>
        <authorList>
            <person name="Haridas S."/>
            <person name="Albert R."/>
            <person name="Binder M."/>
            <person name="Bloem J."/>
            <person name="Labutti K."/>
            <person name="Salamov A."/>
            <person name="Andreopoulos B."/>
            <person name="Baker S."/>
            <person name="Barry K."/>
            <person name="Bills G."/>
            <person name="Bluhm B."/>
            <person name="Cannon C."/>
            <person name="Castanera R."/>
            <person name="Culley D."/>
            <person name="Daum C."/>
            <person name="Ezra D."/>
            <person name="Gonzalez J."/>
            <person name="Henrissat B."/>
            <person name="Kuo A."/>
            <person name="Liang C."/>
            <person name="Lipzen A."/>
            <person name="Lutzoni F."/>
            <person name="Magnuson J."/>
            <person name="Mondo S."/>
            <person name="Nolan M."/>
            <person name="Ohm R."/>
            <person name="Pangilinan J."/>
            <person name="Park H.-J."/>
            <person name="Ramirez L."/>
            <person name="Alfaro M."/>
            <person name="Sun H."/>
            <person name="Tritt A."/>
            <person name="Yoshinaga Y."/>
            <person name="Zwiers L.-H."/>
            <person name="Turgeon B."/>
            <person name="Goodwin S."/>
            <person name="Spatafora J."/>
            <person name="Crous P."/>
            <person name="Grigoriev I."/>
        </authorList>
    </citation>
    <scope>NUCLEOTIDE SEQUENCE</scope>
    <source>
        <strain evidence="1">CBS 113389</strain>
    </source>
</reference>
<dbReference type="Proteomes" id="UP000799767">
    <property type="component" value="Unassembled WGS sequence"/>
</dbReference>
<dbReference type="PANTHER" id="PTHR28002:SF1">
    <property type="entry name" value="MIOREX COMPLEX COMPONENT 11"/>
    <property type="match status" value="1"/>
</dbReference>
<dbReference type="AlphaFoldDB" id="A0A6A6PVF3"/>
<name>A0A6A6PVF3_9PEZI</name>
<keyword evidence="2" id="KW-1185">Reference proteome</keyword>
<dbReference type="GO" id="GO:0005739">
    <property type="term" value="C:mitochondrion"/>
    <property type="evidence" value="ECO:0007669"/>
    <property type="project" value="TreeGrafter"/>
</dbReference>
<protein>
    <submittedName>
        <fullName evidence="1">Uncharacterized protein</fullName>
    </submittedName>
</protein>
<evidence type="ECO:0000313" key="1">
    <source>
        <dbReference type="EMBL" id="KAF2483247.1"/>
    </source>
</evidence>
<dbReference type="EMBL" id="MU001635">
    <property type="protein sequence ID" value="KAF2483247.1"/>
    <property type="molecule type" value="Genomic_DNA"/>
</dbReference>
<proteinExistence type="predicted"/>
<accession>A0A6A6PVF3</accession>
<dbReference type="GeneID" id="54478116"/>
<dbReference type="Pfam" id="PF10306">
    <property type="entry name" value="FLILHELTA"/>
    <property type="match status" value="1"/>
</dbReference>
<dbReference type="PANTHER" id="PTHR28002">
    <property type="entry name" value="MIOREX COMPLEX COMPONENT 11"/>
    <property type="match status" value="1"/>
</dbReference>
<gene>
    <name evidence="1" type="ORF">BDY17DRAFT_324000</name>
</gene>
<dbReference type="InterPro" id="IPR018811">
    <property type="entry name" value="MRX11"/>
</dbReference>
<dbReference type="RefSeq" id="XP_033589817.1">
    <property type="nucleotide sequence ID" value="XM_033737114.1"/>
</dbReference>